<dbReference type="RefSeq" id="WP_274372954.1">
    <property type="nucleotide sequence ID" value="NZ_CP072943.1"/>
</dbReference>
<dbReference type="AlphaFoldDB" id="A0A9Q7A695"/>
<protein>
    <submittedName>
        <fullName evidence="3">FAD-binding oxidoreductase</fullName>
    </submittedName>
</protein>
<reference evidence="4" key="1">
    <citation type="submission" date="2021-04" db="EMBL/GenBank/DDBJ databases">
        <title>A novel Synergistetes isolate from a pyrite-forming mixed culture.</title>
        <authorList>
            <person name="Bunk B."/>
            <person name="Sproer C."/>
            <person name="Spring S."/>
            <person name="Pester M."/>
        </authorList>
    </citation>
    <scope>NUCLEOTIDE SEQUENCE [LARGE SCALE GENOMIC DNA]</scope>
    <source>
        <strain evidence="4">J.5.4.2-T.3.5.2</strain>
    </source>
</reference>
<feature type="domain" description="FAD dependent oxidoreductase" evidence="2">
    <location>
        <begin position="7"/>
        <end position="350"/>
    </location>
</feature>
<dbReference type="GO" id="GO:0005737">
    <property type="term" value="C:cytoplasm"/>
    <property type="evidence" value="ECO:0007669"/>
    <property type="project" value="TreeGrafter"/>
</dbReference>
<dbReference type="PANTHER" id="PTHR13847:SF287">
    <property type="entry name" value="FAD-DEPENDENT OXIDOREDUCTASE DOMAIN-CONTAINING PROTEIN 1"/>
    <property type="match status" value="1"/>
</dbReference>
<dbReference type="SUPFAM" id="SSF54373">
    <property type="entry name" value="FAD-linked reductases, C-terminal domain"/>
    <property type="match status" value="1"/>
</dbReference>
<dbReference type="GO" id="GO:0016491">
    <property type="term" value="F:oxidoreductase activity"/>
    <property type="evidence" value="ECO:0007669"/>
    <property type="project" value="UniProtKB-KW"/>
</dbReference>
<proteinExistence type="predicted"/>
<dbReference type="Pfam" id="PF01266">
    <property type="entry name" value="DAO"/>
    <property type="match status" value="1"/>
</dbReference>
<organism evidence="3 4">
    <name type="scientific">Aminithiophilus ramosus</name>
    <dbReference type="NCBI Taxonomy" id="3029084"/>
    <lineage>
        <taxon>Bacteria</taxon>
        <taxon>Thermotogati</taxon>
        <taxon>Synergistota</taxon>
        <taxon>Synergistia</taxon>
        <taxon>Synergistales</taxon>
        <taxon>Aminithiophilaceae</taxon>
        <taxon>Aminithiophilus</taxon>
    </lineage>
</organism>
<dbReference type="Gene3D" id="3.30.9.10">
    <property type="entry name" value="D-Amino Acid Oxidase, subunit A, domain 2"/>
    <property type="match status" value="1"/>
</dbReference>
<keyword evidence="1" id="KW-0560">Oxidoreductase</keyword>
<evidence type="ECO:0000313" key="3">
    <source>
        <dbReference type="EMBL" id="QTX31770.1"/>
    </source>
</evidence>
<accession>A0A9Q7A695</accession>
<sequence length="381" mass="42282">MGSNRVDVAVIGGGVHGCSTAYHLAKKGLKVALFERDYISSGGSGRSAAGLRYQFGTEVNCRLAQYNMEVIPRLQKELEYEADLEYDPAGYLWIAYSECQLDQLEKNVKLQQSLGSPTELLTPEGIHRVAPHLNLEGMLGASFCQLDGHVNPHTLCFAYADAAKRLGAAIHKKTSVTGIIMKNGRAAGVHTSQGDWEADSVVCCAGPWSVDVGRWVGLEVPIEPERHQILITEPVERMRHPMTLCLDDGSYWKQCPNGTFMFGWGNPEEAKDTSYESGWPFLEEVTTRVIAKMPILSGVRIVRQWTGPYDNTPDFQAIVGPTPVEGFYLDCGWSGHGLQFGPSVGRIMAEFVNGEKPFIDVHRFRFTRFEENDLFFEPACI</sequence>
<dbReference type="KEGG" id="aram:KAR29_10545"/>
<gene>
    <name evidence="3" type="ORF">KAR29_10545</name>
</gene>
<dbReference type="Gene3D" id="3.50.50.60">
    <property type="entry name" value="FAD/NAD(P)-binding domain"/>
    <property type="match status" value="1"/>
</dbReference>
<keyword evidence="4" id="KW-1185">Reference proteome</keyword>
<dbReference type="EMBL" id="CP072943">
    <property type="protein sequence ID" value="QTX31770.1"/>
    <property type="molecule type" value="Genomic_DNA"/>
</dbReference>
<evidence type="ECO:0000259" key="2">
    <source>
        <dbReference type="Pfam" id="PF01266"/>
    </source>
</evidence>
<dbReference type="SUPFAM" id="SSF51905">
    <property type="entry name" value="FAD/NAD(P)-binding domain"/>
    <property type="match status" value="1"/>
</dbReference>
<dbReference type="InterPro" id="IPR006076">
    <property type="entry name" value="FAD-dep_OxRdtase"/>
</dbReference>
<evidence type="ECO:0000256" key="1">
    <source>
        <dbReference type="ARBA" id="ARBA00023002"/>
    </source>
</evidence>
<dbReference type="PANTHER" id="PTHR13847">
    <property type="entry name" value="SARCOSINE DEHYDROGENASE-RELATED"/>
    <property type="match status" value="1"/>
</dbReference>
<dbReference type="Proteomes" id="UP000671879">
    <property type="component" value="Chromosome"/>
</dbReference>
<name>A0A9Q7A695_9BACT</name>
<dbReference type="InterPro" id="IPR036188">
    <property type="entry name" value="FAD/NAD-bd_sf"/>
</dbReference>
<evidence type="ECO:0000313" key="4">
    <source>
        <dbReference type="Proteomes" id="UP000671879"/>
    </source>
</evidence>